<proteinExistence type="predicted"/>
<reference evidence="2" key="1">
    <citation type="journal article" date="2023" name="Nat. Plants">
        <title>Single-cell RNA sequencing provides a high-resolution roadmap for understanding the multicellular compartmentation of specialized metabolism.</title>
        <authorList>
            <person name="Sun S."/>
            <person name="Shen X."/>
            <person name="Li Y."/>
            <person name="Li Y."/>
            <person name="Wang S."/>
            <person name="Li R."/>
            <person name="Zhang H."/>
            <person name="Shen G."/>
            <person name="Guo B."/>
            <person name="Wei J."/>
            <person name="Xu J."/>
            <person name="St-Pierre B."/>
            <person name="Chen S."/>
            <person name="Sun C."/>
        </authorList>
    </citation>
    <scope>NUCLEOTIDE SEQUENCE [LARGE SCALE GENOMIC DNA]</scope>
</reference>
<evidence type="ECO:0000313" key="1">
    <source>
        <dbReference type="EMBL" id="KAI5664502.1"/>
    </source>
</evidence>
<evidence type="ECO:0000313" key="2">
    <source>
        <dbReference type="Proteomes" id="UP001060085"/>
    </source>
</evidence>
<sequence length="265" mass="29320">MVRPGARRGDDDLGHVTKWTGHVEGCVVIASSRGVRGHRSASYIPSTPAPFGPGPVLLPYHTVHTCPYPMNLMDLFIHHLHHMIYMQMLLLCLFVCPTRIGDIVEVVEYPDSRLFTELRASSYVLYLLGSSLFTDKSGNIVPAKLWLIVKDVRSSGMNILVLSYVFPSGETENEVMHAIYPKSCPTFWVGLMYFSTSYSPSGALQASKQQAVQCQECVYRGFVAGSTFISSDGDMGQCPCCTIISLHRRLHASISLPHSTEDTES</sequence>
<organism evidence="1 2">
    <name type="scientific">Catharanthus roseus</name>
    <name type="common">Madagascar periwinkle</name>
    <name type="synonym">Vinca rosea</name>
    <dbReference type="NCBI Taxonomy" id="4058"/>
    <lineage>
        <taxon>Eukaryota</taxon>
        <taxon>Viridiplantae</taxon>
        <taxon>Streptophyta</taxon>
        <taxon>Embryophyta</taxon>
        <taxon>Tracheophyta</taxon>
        <taxon>Spermatophyta</taxon>
        <taxon>Magnoliopsida</taxon>
        <taxon>eudicotyledons</taxon>
        <taxon>Gunneridae</taxon>
        <taxon>Pentapetalae</taxon>
        <taxon>asterids</taxon>
        <taxon>lamiids</taxon>
        <taxon>Gentianales</taxon>
        <taxon>Apocynaceae</taxon>
        <taxon>Rauvolfioideae</taxon>
        <taxon>Vinceae</taxon>
        <taxon>Catharanthinae</taxon>
        <taxon>Catharanthus</taxon>
    </lineage>
</organism>
<accession>A0ACC0AWX2</accession>
<keyword evidence="2" id="KW-1185">Reference proteome</keyword>
<name>A0ACC0AWX2_CATRO</name>
<gene>
    <name evidence="1" type="ORF">M9H77_23825</name>
</gene>
<protein>
    <submittedName>
        <fullName evidence="1">Uncharacterized protein</fullName>
    </submittedName>
</protein>
<comment type="caution">
    <text evidence="1">The sequence shown here is derived from an EMBL/GenBank/DDBJ whole genome shotgun (WGS) entry which is preliminary data.</text>
</comment>
<dbReference type="Proteomes" id="UP001060085">
    <property type="component" value="Linkage Group LG05"/>
</dbReference>
<dbReference type="EMBL" id="CM044705">
    <property type="protein sequence ID" value="KAI5664502.1"/>
    <property type="molecule type" value="Genomic_DNA"/>
</dbReference>